<dbReference type="InterPro" id="IPR036761">
    <property type="entry name" value="TTHA0802/YceI-like_sf"/>
</dbReference>
<dbReference type="Gene3D" id="2.40.128.110">
    <property type="entry name" value="Lipid/polyisoprenoid-binding, YceI-like"/>
    <property type="match status" value="1"/>
</dbReference>
<accession>A0ABT8AVG6</accession>
<dbReference type="SUPFAM" id="SSF101874">
    <property type="entry name" value="YceI-like"/>
    <property type="match status" value="1"/>
</dbReference>
<keyword evidence="3" id="KW-1185">Reference proteome</keyword>
<proteinExistence type="predicted"/>
<organism evidence="2 3">
    <name type="scientific">Methylobacterium longum</name>
    <dbReference type="NCBI Taxonomy" id="767694"/>
    <lineage>
        <taxon>Bacteria</taxon>
        <taxon>Pseudomonadati</taxon>
        <taxon>Pseudomonadota</taxon>
        <taxon>Alphaproteobacteria</taxon>
        <taxon>Hyphomicrobiales</taxon>
        <taxon>Methylobacteriaceae</taxon>
        <taxon>Methylobacterium</taxon>
    </lineage>
</organism>
<dbReference type="PANTHER" id="PTHR34406:SF1">
    <property type="entry name" value="PROTEIN YCEI"/>
    <property type="match status" value="1"/>
</dbReference>
<dbReference type="PANTHER" id="PTHR34406">
    <property type="entry name" value="PROTEIN YCEI"/>
    <property type="match status" value="1"/>
</dbReference>
<dbReference type="RefSeq" id="WP_238292130.1">
    <property type="nucleotide sequence ID" value="NZ_BPQS01000050.1"/>
</dbReference>
<dbReference type="Pfam" id="PF04264">
    <property type="entry name" value="YceI"/>
    <property type="match status" value="1"/>
</dbReference>
<reference evidence="3" key="1">
    <citation type="journal article" date="2019" name="Int. J. Syst. Evol. Microbiol.">
        <title>The Global Catalogue of Microorganisms (GCM) 10K type strain sequencing project: providing services to taxonomists for standard genome sequencing and annotation.</title>
        <authorList>
            <consortium name="The Broad Institute Genomics Platform"/>
            <consortium name="The Broad Institute Genome Sequencing Center for Infectious Disease"/>
            <person name="Wu L."/>
            <person name="Ma J."/>
        </authorList>
    </citation>
    <scope>NUCLEOTIDE SEQUENCE [LARGE SCALE GENOMIC DNA]</scope>
    <source>
        <strain evidence="3">CECT 7806</strain>
    </source>
</reference>
<dbReference type="SMART" id="SM00867">
    <property type="entry name" value="YceI"/>
    <property type="match status" value="1"/>
</dbReference>
<dbReference type="EMBL" id="JAUFPT010000086">
    <property type="protein sequence ID" value="MDN3573843.1"/>
    <property type="molecule type" value="Genomic_DNA"/>
</dbReference>
<evidence type="ECO:0000313" key="2">
    <source>
        <dbReference type="EMBL" id="MDN3573843.1"/>
    </source>
</evidence>
<dbReference type="Proteomes" id="UP001244297">
    <property type="component" value="Unassembled WGS sequence"/>
</dbReference>
<protein>
    <submittedName>
        <fullName evidence="2">YceI family protein</fullName>
    </submittedName>
</protein>
<evidence type="ECO:0000313" key="3">
    <source>
        <dbReference type="Proteomes" id="UP001244297"/>
    </source>
</evidence>
<comment type="caution">
    <text evidence="2">The sequence shown here is derived from an EMBL/GenBank/DDBJ whole genome shotgun (WGS) entry which is preliminary data.</text>
</comment>
<evidence type="ECO:0000259" key="1">
    <source>
        <dbReference type="SMART" id="SM00867"/>
    </source>
</evidence>
<feature type="domain" description="Lipid/polyisoprenoid-binding YceI-like" evidence="1">
    <location>
        <begin position="39"/>
        <end position="199"/>
    </location>
</feature>
<name>A0ABT8AVG6_9HYPH</name>
<dbReference type="InterPro" id="IPR007372">
    <property type="entry name" value="Lipid/polyisoprenoid-bd_YceI"/>
</dbReference>
<sequence length="206" mass="21400">MNTRHLGRLAAPQRALSGVLLGALLGALPGAALPASAAEWTVDPAKSAIRFSGVQVGVPFTGRFERFEAAVEFDPAKPEAGHATVLVDLASARTGDVQRDEALPQKDWFDVKGSSTARFEATRFVDKGQGDYAATGTLTIRGTSRPVTLPFHLAVEGGAAHATGRVGLVRTEFGVGQGAWASGQWVALDVGVEVDLVATARSASGH</sequence>
<gene>
    <name evidence="2" type="ORF">QWZ18_24925</name>
</gene>